<reference evidence="2" key="1">
    <citation type="submission" date="2016-10" db="EMBL/GenBank/DDBJ databases">
        <authorList>
            <person name="Varghese N."/>
            <person name="Submissions S."/>
        </authorList>
    </citation>
    <scope>NUCLEOTIDE SEQUENCE [LARGE SCALE GENOMIC DNA]</scope>
    <source>
        <strain evidence="2">930I</strain>
    </source>
</reference>
<gene>
    <name evidence="1" type="ORF">SAMN05421742_11811</name>
</gene>
<proteinExistence type="predicted"/>
<evidence type="ECO:0000313" key="1">
    <source>
        <dbReference type="EMBL" id="SDH88176.1"/>
    </source>
</evidence>
<dbReference type="STRING" id="83401.SAMN05421742_11811"/>
<protein>
    <submittedName>
        <fullName evidence="1">Uncharacterized protein</fullName>
    </submittedName>
</protein>
<dbReference type="Proteomes" id="UP000217076">
    <property type="component" value="Unassembled WGS sequence"/>
</dbReference>
<dbReference type="EMBL" id="FNCV01000018">
    <property type="protein sequence ID" value="SDH88176.1"/>
    <property type="molecule type" value="Genomic_DNA"/>
</dbReference>
<dbReference type="AlphaFoldDB" id="A0A1G8G1S0"/>
<dbReference type="OrthoDB" id="5465473at2"/>
<evidence type="ECO:0000313" key="2">
    <source>
        <dbReference type="Proteomes" id="UP000217076"/>
    </source>
</evidence>
<sequence length="198" mass="20305">MDYQPPLNGDTGDPDRGYVNANPALGIGGSIPPAAAFEHPQREILEVIEHAGLDPDGADLTQLRQAIQQMIADAVGGVPLDIAWVAGWGADGAGEDLAVQTYGAVILARAVLVTGERLHAEVAPTGADLEVDVLVNGASIYAIRPVIAAGAYVGTPGTLTTPAGVVLSAGDRLTWRVTQVGSIIAGQRLRMTLAAEAV</sequence>
<name>A0A1G8G1S0_9PROT</name>
<organism evidence="1 2">
    <name type="scientific">Roseospirillum parvum</name>
    <dbReference type="NCBI Taxonomy" id="83401"/>
    <lineage>
        <taxon>Bacteria</taxon>
        <taxon>Pseudomonadati</taxon>
        <taxon>Pseudomonadota</taxon>
        <taxon>Alphaproteobacteria</taxon>
        <taxon>Rhodospirillales</taxon>
        <taxon>Rhodospirillaceae</taxon>
        <taxon>Roseospirillum</taxon>
    </lineage>
</organism>
<keyword evidence="2" id="KW-1185">Reference proteome</keyword>
<accession>A0A1G8G1S0</accession>
<dbReference type="RefSeq" id="WP_092621930.1">
    <property type="nucleotide sequence ID" value="NZ_FNCV01000018.1"/>
</dbReference>